<evidence type="ECO:0000313" key="9">
    <source>
        <dbReference type="EMBL" id="CDO57880.1"/>
    </source>
</evidence>
<dbReference type="InterPro" id="IPR011989">
    <property type="entry name" value="ARM-like"/>
</dbReference>
<proteinExistence type="inferred from homology"/>
<reference evidence="9" key="1">
    <citation type="submission" date="2014-03" db="EMBL/GenBank/DDBJ databases">
        <authorList>
            <person name="Casaregola S."/>
        </authorList>
    </citation>
    <scope>NUCLEOTIDE SEQUENCE [LARGE SCALE GENOMIC DNA]</scope>
    <source>
        <strain evidence="9">CLIB 918</strain>
    </source>
</reference>
<dbReference type="Pfam" id="PF12348">
    <property type="entry name" value="CLASP_N"/>
    <property type="match status" value="1"/>
</dbReference>
<dbReference type="Gene3D" id="1.25.10.10">
    <property type="entry name" value="Leucine-rich Repeat Variant"/>
    <property type="match status" value="2"/>
</dbReference>
<dbReference type="GO" id="GO:0051301">
    <property type="term" value="P:cell division"/>
    <property type="evidence" value="ECO:0007669"/>
    <property type="project" value="UniProtKB-KW"/>
</dbReference>
<keyword evidence="10" id="KW-1185">Reference proteome</keyword>
<dbReference type="SUPFAM" id="SSF48371">
    <property type="entry name" value="ARM repeat"/>
    <property type="match status" value="1"/>
</dbReference>
<dbReference type="GO" id="GO:0090307">
    <property type="term" value="P:mitotic spindle assembly"/>
    <property type="evidence" value="ECO:0007669"/>
    <property type="project" value="TreeGrafter"/>
</dbReference>
<feature type="compositionally biased region" description="Polar residues" evidence="7">
    <location>
        <begin position="956"/>
        <end position="970"/>
    </location>
</feature>
<organism evidence="9 10">
    <name type="scientific">Geotrichum candidum</name>
    <name type="common">Oospora lactis</name>
    <name type="synonym">Dipodascus geotrichum</name>
    <dbReference type="NCBI Taxonomy" id="1173061"/>
    <lineage>
        <taxon>Eukaryota</taxon>
        <taxon>Fungi</taxon>
        <taxon>Dikarya</taxon>
        <taxon>Ascomycota</taxon>
        <taxon>Saccharomycotina</taxon>
        <taxon>Dipodascomycetes</taxon>
        <taxon>Dipodascales</taxon>
        <taxon>Dipodascaceae</taxon>
        <taxon>Geotrichum</taxon>
    </lineage>
</organism>
<comment type="similarity">
    <text evidence="2">Belongs to the CLASP family.</text>
</comment>
<evidence type="ECO:0000256" key="4">
    <source>
        <dbReference type="ARBA" id="ARBA00022618"/>
    </source>
</evidence>
<accession>A0A0J9XKF7</accession>
<dbReference type="PANTHER" id="PTHR21567">
    <property type="entry name" value="CLASP"/>
    <property type="match status" value="1"/>
</dbReference>
<feature type="compositionally biased region" description="Low complexity" evidence="7">
    <location>
        <begin position="584"/>
        <end position="595"/>
    </location>
</feature>
<dbReference type="EMBL" id="CCBN010000026">
    <property type="protein sequence ID" value="CDO57880.1"/>
    <property type="molecule type" value="Genomic_DNA"/>
</dbReference>
<feature type="compositionally biased region" description="Polar residues" evidence="7">
    <location>
        <begin position="506"/>
        <end position="534"/>
    </location>
</feature>
<dbReference type="GO" id="GO:0005881">
    <property type="term" value="C:cytoplasmic microtubule"/>
    <property type="evidence" value="ECO:0007669"/>
    <property type="project" value="TreeGrafter"/>
</dbReference>
<feature type="compositionally biased region" description="Basic and acidic residues" evidence="7">
    <location>
        <begin position="972"/>
        <end position="1010"/>
    </location>
</feature>
<keyword evidence="6" id="KW-0131">Cell cycle</keyword>
<evidence type="ECO:0000259" key="8">
    <source>
        <dbReference type="Pfam" id="PF12348"/>
    </source>
</evidence>
<evidence type="ECO:0000256" key="6">
    <source>
        <dbReference type="ARBA" id="ARBA00022776"/>
    </source>
</evidence>
<comment type="subcellular location">
    <subcellularLocation>
        <location evidence="1">Cytoplasm</location>
        <location evidence="1">Cytoskeleton</location>
        <location evidence="1">Spindle</location>
    </subcellularLocation>
</comment>
<gene>
    <name evidence="9" type="ORF">BN980_GECA26s00901g</name>
</gene>
<keyword evidence="5" id="KW-0493">Microtubule</keyword>
<feature type="compositionally biased region" description="Basic and acidic residues" evidence="7">
    <location>
        <begin position="547"/>
        <end position="566"/>
    </location>
</feature>
<evidence type="ECO:0000256" key="3">
    <source>
        <dbReference type="ARBA" id="ARBA00016012"/>
    </source>
</evidence>
<feature type="compositionally biased region" description="Basic and acidic residues" evidence="7">
    <location>
        <begin position="868"/>
        <end position="877"/>
    </location>
</feature>
<dbReference type="InterPro" id="IPR016024">
    <property type="entry name" value="ARM-type_fold"/>
</dbReference>
<dbReference type="Proteomes" id="UP000242525">
    <property type="component" value="Unassembled WGS sequence"/>
</dbReference>
<dbReference type="PANTHER" id="PTHR21567:SF9">
    <property type="entry name" value="CLIP-ASSOCIATING PROTEIN"/>
    <property type="match status" value="1"/>
</dbReference>
<evidence type="ECO:0000256" key="2">
    <source>
        <dbReference type="ARBA" id="ARBA00009549"/>
    </source>
</evidence>
<feature type="compositionally biased region" description="Low complexity" evidence="7">
    <location>
        <begin position="878"/>
        <end position="887"/>
    </location>
</feature>
<feature type="compositionally biased region" description="Polar residues" evidence="7">
    <location>
        <begin position="607"/>
        <end position="620"/>
    </location>
</feature>
<evidence type="ECO:0000256" key="7">
    <source>
        <dbReference type="SAM" id="MobiDB-lite"/>
    </source>
</evidence>
<feature type="compositionally biased region" description="Basic and acidic residues" evidence="7">
    <location>
        <begin position="925"/>
        <end position="936"/>
    </location>
</feature>
<keyword evidence="4" id="KW-0132">Cell division</keyword>
<feature type="domain" description="CLASP N-terminal" evidence="8">
    <location>
        <begin position="279"/>
        <end position="504"/>
    </location>
</feature>
<name>A0A0J9XKF7_GEOCN</name>
<evidence type="ECO:0000256" key="5">
    <source>
        <dbReference type="ARBA" id="ARBA00022701"/>
    </source>
</evidence>
<evidence type="ECO:0000256" key="1">
    <source>
        <dbReference type="ARBA" id="ARBA00004186"/>
    </source>
</evidence>
<feature type="region of interest" description="Disordered" evidence="7">
    <location>
        <begin position="868"/>
        <end position="943"/>
    </location>
</feature>
<dbReference type="GO" id="GO:0005876">
    <property type="term" value="C:spindle microtubule"/>
    <property type="evidence" value="ECO:0007669"/>
    <property type="project" value="TreeGrafter"/>
</dbReference>
<keyword evidence="6" id="KW-0498">Mitosis</keyword>
<protein>
    <recommendedName>
        <fullName evidence="3">Protein STU1</fullName>
    </recommendedName>
</protein>
<feature type="compositionally biased region" description="Polar residues" evidence="7">
    <location>
        <begin position="913"/>
        <end position="922"/>
    </location>
</feature>
<dbReference type="GO" id="GO:0008017">
    <property type="term" value="F:microtubule binding"/>
    <property type="evidence" value="ECO:0007669"/>
    <property type="project" value="TreeGrafter"/>
</dbReference>
<comment type="caution">
    <text evidence="9">The sequence shown here is derived from an EMBL/GenBank/DDBJ whole genome shotgun (WGS) entry which is preliminary data.</text>
</comment>
<sequence length="1357" mass="150644">MAQAVNFLDPIQLHSAIVGGSRDVKINTLQALKSYAKRNSIDLSNSRAYFETLHYVSKSGDTALASLAHSCNGHLIKRVITQSPEALAASIDIACATVLEGLVDPKQSVASSSASTLNDCWMACPEGTDSVFIQCGLLNLKDTIQIQCLDILTSRVASSTTFAFKIFTPNVVKLLNSPSSLCSHKASDLLVMFFKNSKDAAKADLARQLHLHNINEHTASSILQSINYNMPSRVSSSHTTQIPSDSKVSVLSIQFLLDDPMYALENVSPEKIISVESFKREISEMAAVFEGKETEFNWQQRDKNVARLRSWLRGNGPKQHHELLIWAFKHLSSGILKGAHSLRTTLSSSSCQLVKEMAIILKHDIDFISDIFISSLIKLTALSKKITHTVANITVSALYANTSYSFRALNYIPAVMNEKNIQPRVYSAKWLRIIIYCHRNVKSMIESSGGRDIIETCIFKGLSDASPGVREEMRLTFWAFNEVWPSVAQSMLARMEPSTRKILEKSNPQPSASISFTMSRPSRTGSSIKSLISQSRERNILPSASRKPLDRSLKIEKPTDPPKDLTVKAARLGITQKAQRRIISTSSNSSASKTTPKFGTRDASKISRPSSSQGNYSNLPSSPPESFKERKSPVLPQPLEMNSDPTLTDQIKSDNPEVVTRALRTIVKAWINPHESSVELPSTQLLDKFFKHLFSIGPSKLSKERWELIHILTDPNVVTHMTQFVSVSEVALGIIHTQPDNLNVLALKELFNKLGSDKERISLSVYTISNCLQIEDNIKTREAVIDYCLVLLKEVHLSCPKSKSIRENIKLLESALNSATPSSPTLEKFKLFFNSFLSKELNKEEVSVVPKCSSNAPNTSDTIAERAEDLNSEKAKQSSDTTKSSDSLILNSPDVTEDAGQGSSITLEKPAESTPQSDSNHVTKQRAEDNSEHTFEGEPATNVQSTLSVPFSDLSPSASLSVDSVQSNGDQVAEKVEPDTAITKVDELETHSIDESEKHSIDKSVEHGDPTSDNAMSTREDIAEPVSQDDVLMEDSFLDDDKQSSESTRILDLDTLRRTTPDIEIFHDSADRIDSPVTLDPINSPNSKQTEMDWLKTETALNSLSLLSNESESISNARNNNTIDKLIVQLGTREISNHGLNKLVSIVKDLDSKDFNVWKENGWLNSLRLSLFQYLDVGFLSQLTADQANKALLLVNYLLIFKNSVFSENELQLLNILFKLHDLGVSDKRSLIRGVTFVRNELMERTDIVDSGVLLQASLKDYDDAWSATTTTPQHKVFLLSTFEKIVTKGDDAEVLSKLGDVVLEGLRAKEAIVRKQAYSLMLHLVKTISDQAFVEEKLLSKLKDGERRLFEYYQSI</sequence>
<dbReference type="GO" id="GO:0005815">
    <property type="term" value="C:microtubule organizing center"/>
    <property type="evidence" value="ECO:0007669"/>
    <property type="project" value="TreeGrafter"/>
</dbReference>
<dbReference type="STRING" id="1173061.A0A0J9XKF7"/>
<dbReference type="OrthoDB" id="46159at2759"/>
<feature type="region of interest" description="Disordered" evidence="7">
    <location>
        <begin position="956"/>
        <end position="1017"/>
    </location>
</feature>
<dbReference type="InterPro" id="IPR024395">
    <property type="entry name" value="CLASP_N_dom"/>
</dbReference>
<dbReference type="GO" id="GO:1990023">
    <property type="term" value="C:mitotic spindle midzone"/>
    <property type="evidence" value="ECO:0007669"/>
    <property type="project" value="TreeGrafter"/>
</dbReference>
<evidence type="ECO:0000313" key="10">
    <source>
        <dbReference type="Proteomes" id="UP000242525"/>
    </source>
</evidence>
<feature type="region of interest" description="Disordered" evidence="7">
    <location>
        <begin position="503"/>
        <end position="651"/>
    </location>
</feature>
<dbReference type="GO" id="GO:0060172">
    <property type="term" value="P:astral microtubule depolymerization"/>
    <property type="evidence" value="ECO:0007669"/>
    <property type="project" value="TreeGrafter"/>
</dbReference>